<feature type="region of interest" description="Disordered" evidence="1">
    <location>
        <begin position="453"/>
        <end position="474"/>
    </location>
</feature>
<feature type="compositionally biased region" description="Basic and acidic residues" evidence="1">
    <location>
        <begin position="102"/>
        <end position="133"/>
    </location>
</feature>
<dbReference type="Pfam" id="PF02263">
    <property type="entry name" value="GBP"/>
    <property type="match status" value="1"/>
</dbReference>
<dbReference type="EMBL" id="JAULJE010000008">
    <property type="protein sequence ID" value="KAK1339827.1"/>
    <property type="molecule type" value="Genomic_DNA"/>
</dbReference>
<comment type="caution">
    <text evidence="3">The sequence shown here is derived from an EMBL/GenBank/DDBJ whole genome shotgun (WGS) entry which is preliminary data.</text>
</comment>
<accession>A0AA40LQ52</accession>
<feature type="compositionally biased region" description="Basic residues" evidence="1">
    <location>
        <begin position="358"/>
        <end position="368"/>
    </location>
</feature>
<dbReference type="InterPro" id="IPR027417">
    <property type="entry name" value="P-loop_NTPase"/>
</dbReference>
<sequence>MPTAVEVDGTQIWLHHSQLLHQETAWILATSGLTRLLVQPGRVPKKELGIPETRLRWARVGGHVSLTPSSEIPGWNLFLKEFVFSDPTVNNRASGLNRRKPRAAEGSKAAEKQASQGEKKGGAEVGPGEKEVEQAGPGGRRSRAGPGEGREAGPGEKEGERAGGPGGWASSGHFQEESADLSVHLLGDLRASVPSGQASGTQASFTQAIHSFRGPWVGSLPGPQPQVPRTTGQATCPSPGPQPQVLVSRTMDWATCPSPVLQAQVQSQLLEPRTSGQEEMNVNCENDTQQELKMEVKYIHESDIIKVCIKKSLPRKKPTKSPLKADSRHWVLEPSRLSHLGVRSPRPPSNESEELGVHHAHHPSKRGFRSGARADPSSLQSVAGDFVWVVRDFILELMLDGRTITEDEYLENALKVSTHPRGQQPSPCGGRWAGGMDTICHLVLELGKPLGRGGNIPVSKHPKASSQPHHGPQA</sequence>
<gene>
    <name evidence="3" type="ORF">QTO34_018384</name>
</gene>
<feature type="domain" description="Guanylate-binding protein N-terminal" evidence="2">
    <location>
        <begin position="370"/>
        <end position="419"/>
    </location>
</feature>
<keyword evidence="4" id="KW-1185">Reference proteome</keyword>
<protein>
    <recommendedName>
        <fullName evidence="2">Guanylate-binding protein N-terminal domain-containing protein</fullName>
    </recommendedName>
</protein>
<dbReference type="GO" id="GO:0005525">
    <property type="term" value="F:GTP binding"/>
    <property type="evidence" value="ECO:0007669"/>
    <property type="project" value="InterPro"/>
</dbReference>
<organism evidence="3 4">
    <name type="scientific">Cnephaeus nilssonii</name>
    <name type="common">Northern bat</name>
    <name type="synonym">Eptesicus nilssonii</name>
    <dbReference type="NCBI Taxonomy" id="3371016"/>
    <lineage>
        <taxon>Eukaryota</taxon>
        <taxon>Metazoa</taxon>
        <taxon>Chordata</taxon>
        <taxon>Craniata</taxon>
        <taxon>Vertebrata</taxon>
        <taxon>Euteleostomi</taxon>
        <taxon>Mammalia</taxon>
        <taxon>Eutheria</taxon>
        <taxon>Laurasiatheria</taxon>
        <taxon>Chiroptera</taxon>
        <taxon>Yangochiroptera</taxon>
        <taxon>Vespertilionidae</taxon>
        <taxon>Cnephaeus</taxon>
    </lineage>
</organism>
<dbReference type="GO" id="GO:0003924">
    <property type="term" value="F:GTPase activity"/>
    <property type="evidence" value="ECO:0007669"/>
    <property type="project" value="InterPro"/>
</dbReference>
<evidence type="ECO:0000313" key="3">
    <source>
        <dbReference type="EMBL" id="KAK1339827.1"/>
    </source>
</evidence>
<evidence type="ECO:0000256" key="1">
    <source>
        <dbReference type="SAM" id="MobiDB-lite"/>
    </source>
</evidence>
<evidence type="ECO:0000313" key="4">
    <source>
        <dbReference type="Proteomes" id="UP001177744"/>
    </source>
</evidence>
<feature type="region of interest" description="Disordered" evidence="1">
    <location>
        <begin position="89"/>
        <end position="173"/>
    </location>
</feature>
<dbReference type="InterPro" id="IPR015894">
    <property type="entry name" value="Guanylate-bd_N"/>
</dbReference>
<feature type="region of interest" description="Disordered" evidence="1">
    <location>
        <begin position="336"/>
        <end position="375"/>
    </location>
</feature>
<feature type="compositionally biased region" description="Basic and acidic residues" evidence="1">
    <location>
        <begin position="148"/>
        <end position="161"/>
    </location>
</feature>
<proteinExistence type="predicted"/>
<dbReference type="Gene3D" id="3.40.50.300">
    <property type="entry name" value="P-loop containing nucleotide triphosphate hydrolases"/>
    <property type="match status" value="1"/>
</dbReference>
<reference evidence="3" key="1">
    <citation type="submission" date="2023-06" db="EMBL/GenBank/DDBJ databases">
        <title>Reference genome for the Northern bat (Eptesicus nilssonii), a most northern bat species.</title>
        <authorList>
            <person name="Laine V.N."/>
            <person name="Pulliainen A.T."/>
            <person name="Lilley T.M."/>
        </authorList>
    </citation>
    <scope>NUCLEOTIDE SEQUENCE</scope>
    <source>
        <strain evidence="3">BLF_Eptnil</strain>
        <tissue evidence="3">Kidney</tissue>
    </source>
</reference>
<dbReference type="Proteomes" id="UP001177744">
    <property type="component" value="Unassembled WGS sequence"/>
</dbReference>
<evidence type="ECO:0000259" key="2">
    <source>
        <dbReference type="Pfam" id="PF02263"/>
    </source>
</evidence>
<name>A0AA40LQ52_CNENI</name>
<dbReference type="AlphaFoldDB" id="A0AA40LQ52"/>